<dbReference type="Gene3D" id="3.40.50.10490">
    <property type="entry name" value="Glucose-6-phosphate isomerase like protein, domain 1"/>
    <property type="match status" value="1"/>
</dbReference>
<keyword evidence="7" id="KW-0150">Chloroplast</keyword>
<gene>
    <name evidence="5" type="primary">rps2</name>
</gene>
<accession>A0A977PK09</accession>
<keyword evidence="7" id="KW-0934">Plastid</keyword>
<evidence type="ECO:0000256" key="6">
    <source>
        <dbReference type="RuleBase" id="RU003631"/>
    </source>
</evidence>
<dbReference type="HAMAP" id="MF_00291_B">
    <property type="entry name" value="Ribosomal_uS2_B"/>
    <property type="match status" value="1"/>
</dbReference>
<dbReference type="PANTHER" id="PTHR12534">
    <property type="entry name" value="30S RIBOSOMAL PROTEIN S2 PROKARYOTIC AND ORGANELLAR"/>
    <property type="match status" value="1"/>
</dbReference>
<dbReference type="SUPFAM" id="SSF52313">
    <property type="entry name" value="Ribosomal protein S2"/>
    <property type="match status" value="1"/>
</dbReference>
<reference evidence="7" key="2">
    <citation type="journal article" date="2022" name="Mol. Phylogenet. Evol.">
        <title>Maturyoshka: A maturase inside a maturase, and other peculiarities of the novel chloroplast genomes of marine euglenophytes.</title>
        <authorList>
            <person name="Maciszewski K."/>
            <person name="Dabbagh N."/>
            <person name="Preisfeld A."/>
            <person name="Karnkowska A."/>
        </authorList>
    </citation>
    <scope>NUCLEOTIDE SEQUENCE</scope>
</reference>
<comment type="subcellular location">
    <subcellularLocation>
        <location evidence="5">Plastid</location>
        <location evidence="5">Chloroplast</location>
    </subcellularLocation>
</comment>
<name>A0A977PK09_9EUGL</name>
<dbReference type="PANTHER" id="PTHR12534:SF0">
    <property type="entry name" value="SMALL RIBOSOMAL SUBUNIT PROTEIN US2M"/>
    <property type="match status" value="1"/>
</dbReference>
<dbReference type="Pfam" id="PF00318">
    <property type="entry name" value="Ribosomal_S2"/>
    <property type="match status" value="1"/>
</dbReference>
<dbReference type="EMBL" id="OK136185">
    <property type="protein sequence ID" value="UXD06401.1"/>
    <property type="molecule type" value="Genomic_DNA"/>
</dbReference>
<dbReference type="GO" id="GO:0005763">
    <property type="term" value="C:mitochondrial small ribosomal subunit"/>
    <property type="evidence" value="ECO:0007669"/>
    <property type="project" value="TreeGrafter"/>
</dbReference>
<evidence type="ECO:0000256" key="5">
    <source>
        <dbReference type="HAMAP-Rule" id="MF_00291"/>
    </source>
</evidence>
<reference evidence="7" key="1">
    <citation type="submission" date="2021-09" db="EMBL/GenBank/DDBJ databases">
        <authorList>
            <person name="Maciszewski K."/>
            <person name="Dabbagh N."/>
            <person name="Preisfeld A."/>
            <person name="Karnkowska A."/>
        </authorList>
    </citation>
    <scope>NUCLEOTIDE SEQUENCE</scope>
</reference>
<evidence type="ECO:0000256" key="2">
    <source>
        <dbReference type="ARBA" id="ARBA00022980"/>
    </source>
</evidence>
<organism evidence="7">
    <name type="scientific">Eutreptiella sp. CCMP389</name>
    <dbReference type="NCBI Taxonomy" id="96781"/>
    <lineage>
        <taxon>Eukaryota</taxon>
        <taxon>Discoba</taxon>
        <taxon>Euglenozoa</taxon>
        <taxon>Euglenida</taxon>
        <taxon>Spirocuta</taxon>
        <taxon>Euglenophyceae</taxon>
        <taxon>Eutreptiales</taxon>
        <taxon>Eutreptiaceae</taxon>
        <taxon>Eutreptiella</taxon>
    </lineage>
</organism>
<proteinExistence type="inferred from homology"/>
<evidence type="ECO:0000256" key="1">
    <source>
        <dbReference type="ARBA" id="ARBA00006242"/>
    </source>
</evidence>
<dbReference type="GO" id="GO:0003735">
    <property type="term" value="F:structural constituent of ribosome"/>
    <property type="evidence" value="ECO:0007669"/>
    <property type="project" value="InterPro"/>
</dbReference>
<comment type="similarity">
    <text evidence="1 5 6">Belongs to the universal ribosomal protein uS2 family.</text>
</comment>
<dbReference type="Gene3D" id="1.10.287.610">
    <property type="entry name" value="Helix hairpin bin"/>
    <property type="match status" value="1"/>
</dbReference>
<evidence type="ECO:0000256" key="3">
    <source>
        <dbReference type="ARBA" id="ARBA00023274"/>
    </source>
</evidence>
<dbReference type="NCBIfam" id="TIGR01011">
    <property type="entry name" value="rpsB_bact"/>
    <property type="match status" value="1"/>
</dbReference>
<dbReference type="InterPro" id="IPR001865">
    <property type="entry name" value="Ribosomal_uS2"/>
</dbReference>
<evidence type="ECO:0000313" key="7">
    <source>
        <dbReference type="EMBL" id="UXD06401.1"/>
    </source>
</evidence>
<geneLocation type="chloroplast" evidence="7"/>
<evidence type="ECO:0000256" key="4">
    <source>
        <dbReference type="ARBA" id="ARBA00035155"/>
    </source>
</evidence>
<dbReference type="CDD" id="cd01425">
    <property type="entry name" value="RPS2"/>
    <property type="match status" value="1"/>
</dbReference>
<dbReference type="InterPro" id="IPR023591">
    <property type="entry name" value="Ribosomal_uS2_flav_dom_sf"/>
</dbReference>
<protein>
    <recommendedName>
        <fullName evidence="4 5">Small ribosomal subunit protein uS2c</fullName>
    </recommendedName>
</protein>
<dbReference type="InterPro" id="IPR018130">
    <property type="entry name" value="Ribosomal_uS2_CS"/>
</dbReference>
<sequence length="226" mass="25751">MVTLERMLDSGVHLGHQVRRWNPKMSPYIYGKRNGIHIIDVLQTFICLDEASKFLFEVGKGKKTVLFVGTKPQFGSIIEDCALKCNAHYVNKRWLGGMLTNWSTMEVCIENLKFLDKQEKEGIFDRLTKKEAIILRKKKEKLEKFFGGVKTMRSKPDVVIVVDQQREINAVRECLKLGIPLVTFLDTNCDPTLTDFFVLGNDDSIRSVKLLLGELTESIVRGQNAA</sequence>
<dbReference type="PROSITE" id="PS00963">
    <property type="entry name" value="RIBOSOMAL_S2_2"/>
    <property type="match status" value="1"/>
</dbReference>
<dbReference type="AlphaFoldDB" id="A0A977PK09"/>
<dbReference type="GO" id="GO:0009507">
    <property type="term" value="C:chloroplast"/>
    <property type="evidence" value="ECO:0007669"/>
    <property type="project" value="UniProtKB-SubCell"/>
</dbReference>
<keyword evidence="2 5" id="KW-0689">Ribosomal protein</keyword>
<dbReference type="GO" id="GO:0006412">
    <property type="term" value="P:translation"/>
    <property type="evidence" value="ECO:0007669"/>
    <property type="project" value="UniProtKB-UniRule"/>
</dbReference>
<dbReference type="PRINTS" id="PR00395">
    <property type="entry name" value="RIBOSOMALS2"/>
</dbReference>
<keyword evidence="3 5" id="KW-0687">Ribonucleoprotein</keyword>
<dbReference type="InterPro" id="IPR005706">
    <property type="entry name" value="Ribosomal_uS2_bac/mit/plastid"/>
</dbReference>
<dbReference type="FunFam" id="1.10.287.610:FF:000001">
    <property type="entry name" value="30S ribosomal protein S2"/>
    <property type="match status" value="1"/>
</dbReference>